<sequence length="102" mass="10977">MVNCDDPVQPWCHDASGSTGGSTFRSQEDMCSHDFSHVMFGIVMQDNQLMIARSANSCECWTNQGPTINLGIHIDTEVRGKVFLRTSGVSPYGLGAAGANPN</sequence>
<organism evidence="1 2">
    <name type="scientific">Bicyclus anynana</name>
    <name type="common">Squinting bush brown butterfly</name>
    <dbReference type="NCBI Taxonomy" id="110368"/>
    <lineage>
        <taxon>Eukaryota</taxon>
        <taxon>Metazoa</taxon>
        <taxon>Ecdysozoa</taxon>
        <taxon>Arthropoda</taxon>
        <taxon>Hexapoda</taxon>
        <taxon>Insecta</taxon>
        <taxon>Pterygota</taxon>
        <taxon>Neoptera</taxon>
        <taxon>Endopterygota</taxon>
        <taxon>Lepidoptera</taxon>
        <taxon>Glossata</taxon>
        <taxon>Ditrysia</taxon>
        <taxon>Papilionoidea</taxon>
        <taxon>Nymphalidae</taxon>
        <taxon>Satyrinae</taxon>
        <taxon>Satyrini</taxon>
        <taxon>Mycalesina</taxon>
        <taxon>Bicyclus</taxon>
    </lineage>
</organism>
<dbReference type="GeneID" id="112053226"/>
<dbReference type="Proteomes" id="UP001652582">
    <property type="component" value="Chromosome 9"/>
</dbReference>
<proteinExistence type="predicted"/>
<evidence type="ECO:0000313" key="2">
    <source>
        <dbReference type="RefSeq" id="XP_052739361.1"/>
    </source>
</evidence>
<evidence type="ECO:0000313" key="1">
    <source>
        <dbReference type="Proteomes" id="UP001652582"/>
    </source>
</evidence>
<accession>A0ABM3LJX0</accession>
<dbReference type="InterPro" id="IPR029058">
    <property type="entry name" value="AB_hydrolase_fold"/>
</dbReference>
<reference evidence="2" key="1">
    <citation type="submission" date="2025-08" db="UniProtKB">
        <authorList>
            <consortium name="RefSeq"/>
        </authorList>
    </citation>
    <scope>IDENTIFICATION</scope>
</reference>
<name>A0ABM3LJX0_BICAN</name>
<dbReference type="Gene3D" id="3.40.50.1820">
    <property type="entry name" value="alpha/beta hydrolase"/>
    <property type="match status" value="1"/>
</dbReference>
<gene>
    <name evidence="2" type="primary">LOC112053226</name>
</gene>
<protein>
    <submittedName>
        <fullName evidence="2">Uncharacterized protein LOC112053226</fullName>
    </submittedName>
</protein>
<keyword evidence="1" id="KW-1185">Reference proteome</keyword>
<dbReference type="RefSeq" id="XP_052739361.1">
    <property type="nucleotide sequence ID" value="XM_052883401.1"/>
</dbReference>